<keyword evidence="5 9" id="KW-0812">Transmembrane</keyword>
<comment type="caution">
    <text evidence="11">The sequence shown here is derived from an EMBL/GenBank/DDBJ whole genome shotgun (WGS) entry which is preliminary data.</text>
</comment>
<keyword evidence="7 9" id="KW-0472">Membrane</keyword>
<dbReference type="GO" id="GO:0005886">
    <property type="term" value="C:plasma membrane"/>
    <property type="evidence" value="ECO:0007669"/>
    <property type="project" value="UniProtKB-SubCell"/>
</dbReference>
<dbReference type="EMBL" id="JACNIG010000448">
    <property type="protein sequence ID" value="MBC8434500.1"/>
    <property type="molecule type" value="Genomic_DNA"/>
</dbReference>
<evidence type="ECO:0000256" key="9">
    <source>
        <dbReference type="SAM" id="Phobius"/>
    </source>
</evidence>
<feature type="transmembrane region" description="Helical" evidence="9">
    <location>
        <begin position="20"/>
        <end position="43"/>
    </location>
</feature>
<dbReference type="AlphaFoldDB" id="A0A8J6P3K7"/>
<accession>A0A8J6P3K7</accession>
<dbReference type="InterPro" id="IPR007387">
    <property type="entry name" value="TRAP_DctQ"/>
</dbReference>
<dbReference type="GO" id="GO:0022857">
    <property type="term" value="F:transmembrane transporter activity"/>
    <property type="evidence" value="ECO:0007669"/>
    <property type="project" value="TreeGrafter"/>
</dbReference>
<keyword evidence="3" id="KW-1003">Cell membrane</keyword>
<evidence type="ECO:0000256" key="8">
    <source>
        <dbReference type="ARBA" id="ARBA00038436"/>
    </source>
</evidence>
<evidence type="ECO:0000313" key="11">
    <source>
        <dbReference type="EMBL" id="MBC8434500.1"/>
    </source>
</evidence>
<keyword evidence="6 9" id="KW-1133">Transmembrane helix</keyword>
<dbReference type="PANTHER" id="PTHR35011:SF2">
    <property type="entry name" value="2,3-DIKETO-L-GULONATE TRAP TRANSPORTER SMALL PERMEASE PROTEIN YIAM"/>
    <property type="match status" value="1"/>
</dbReference>
<name>A0A8J6P3K7_9BACT</name>
<reference evidence="11 12" key="1">
    <citation type="submission" date="2020-08" db="EMBL/GenBank/DDBJ databases">
        <title>Bridging the membrane lipid divide: bacteria of the FCB group superphylum have the potential to synthesize archaeal ether lipids.</title>
        <authorList>
            <person name="Villanueva L."/>
            <person name="Von Meijenfeldt F.A.B."/>
            <person name="Westbye A.B."/>
            <person name="Yadav S."/>
            <person name="Hopmans E.C."/>
            <person name="Dutilh B.E."/>
            <person name="Sinninghe Damste J.S."/>
        </authorList>
    </citation>
    <scope>NUCLEOTIDE SEQUENCE [LARGE SCALE GENOMIC DNA]</scope>
    <source>
        <strain evidence="11">NIOZ-UU17</strain>
    </source>
</reference>
<evidence type="ECO:0000256" key="6">
    <source>
        <dbReference type="ARBA" id="ARBA00022989"/>
    </source>
</evidence>
<dbReference type="GO" id="GO:0015740">
    <property type="term" value="P:C4-dicarboxylate transport"/>
    <property type="evidence" value="ECO:0007669"/>
    <property type="project" value="TreeGrafter"/>
</dbReference>
<comment type="similarity">
    <text evidence="8">Belongs to the TRAP transporter small permease family.</text>
</comment>
<evidence type="ECO:0000256" key="5">
    <source>
        <dbReference type="ARBA" id="ARBA00022692"/>
    </source>
</evidence>
<keyword evidence="4" id="KW-0997">Cell inner membrane</keyword>
<sequence length="169" mass="19157">MSNNQQKTFTKRVRSMLYRIEDSILVGLLLLMIGLAVTQIFLRNLFDSGIVWSDILVRILVLWVGLLGAMVASRQGNHINVDILDRYLPERAKPLVSTVVQLFTALICTVAAYFSLLFVQVEYADGGTLFAQVPAWVCESIIPFAFAVIAVRYFMLSFENFKNIFTLRL</sequence>
<evidence type="ECO:0000256" key="1">
    <source>
        <dbReference type="ARBA" id="ARBA00004429"/>
    </source>
</evidence>
<dbReference type="PANTHER" id="PTHR35011">
    <property type="entry name" value="2,3-DIKETO-L-GULONATE TRAP TRANSPORTER SMALL PERMEASE PROTEIN YIAM"/>
    <property type="match status" value="1"/>
</dbReference>
<keyword evidence="2" id="KW-0813">Transport</keyword>
<protein>
    <submittedName>
        <fullName evidence="11">TRAP transporter small permease</fullName>
    </submittedName>
</protein>
<gene>
    <name evidence="11" type="ORF">H8D96_21535</name>
</gene>
<evidence type="ECO:0000256" key="2">
    <source>
        <dbReference type="ARBA" id="ARBA00022448"/>
    </source>
</evidence>
<evidence type="ECO:0000256" key="4">
    <source>
        <dbReference type="ARBA" id="ARBA00022519"/>
    </source>
</evidence>
<feature type="transmembrane region" description="Helical" evidence="9">
    <location>
        <begin position="55"/>
        <end position="73"/>
    </location>
</feature>
<feature type="transmembrane region" description="Helical" evidence="9">
    <location>
        <begin position="94"/>
        <end position="121"/>
    </location>
</feature>
<evidence type="ECO:0000259" key="10">
    <source>
        <dbReference type="Pfam" id="PF04290"/>
    </source>
</evidence>
<dbReference type="Pfam" id="PF04290">
    <property type="entry name" value="DctQ"/>
    <property type="match status" value="1"/>
</dbReference>
<feature type="domain" description="Tripartite ATP-independent periplasmic transporters DctQ component" evidence="10">
    <location>
        <begin position="32"/>
        <end position="160"/>
    </location>
</feature>
<evidence type="ECO:0000313" key="12">
    <source>
        <dbReference type="Proteomes" id="UP000605201"/>
    </source>
</evidence>
<feature type="transmembrane region" description="Helical" evidence="9">
    <location>
        <begin position="133"/>
        <end position="155"/>
    </location>
</feature>
<comment type="subcellular location">
    <subcellularLocation>
        <location evidence="1">Cell inner membrane</location>
        <topology evidence="1">Multi-pass membrane protein</topology>
    </subcellularLocation>
</comment>
<evidence type="ECO:0000256" key="7">
    <source>
        <dbReference type="ARBA" id="ARBA00023136"/>
    </source>
</evidence>
<organism evidence="11 12">
    <name type="scientific">Candidatus Desulfatibia vada</name>
    <dbReference type="NCBI Taxonomy" id="2841696"/>
    <lineage>
        <taxon>Bacteria</taxon>
        <taxon>Pseudomonadati</taxon>
        <taxon>Thermodesulfobacteriota</taxon>
        <taxon>Desulfobacteria</taxon>
        <taxon>Desulfobacterales</taxon>
        <taxon>Desulfobacterales incertae sedis</taxon>
        <taxon>Candidatus Desulfatibia</taxon>
    </lineage>
</organism>
<evidence type="ECO:0000256" key="3">
    <source>
        <dbReference type="ARBA" id="ARBA00022475"/>
    </source>
</evidence>
<dbReference type="Proteomes" id="UP000605201">
    <property type="component" value="Unassembled WGS sequence"/>
</dbReference>
<dbReference type="InterPro" id="IPR055348">
    <property type="entry name" value="DctQ"/>
</dbReference>
<proteinExistence type="inferred from homology"/>